<evidence type="ECO:0000256" key="2">
    <source>
        <dbReference type="ARBA" id="ARBA00009347"/>
    </source>
</evidence>
<dbReference type="Gene3D" id="1.20.140.10">
    <property type="entry name" value="Butyryl-CoA Dehydrogenase, subunit A, domain 3"/>
    <property type="match status" value="1"/>
</dbReference>
<dbReference type="PANTHER" id="PTHR48083:SF13">
    <property type="entry name" value="ACYL-COA DEHYDROGENASE FAMILY MEMBER 11"/>
    <property type="match status" value="1"/>
</dbReference>
<evidence type="ECO:0000256" key="4">
    <source>
        <dbReference type="ARBA" id="ARBA00022630"/>
    </source>
</evidence>
<feature type="domain" description="Acyl-CoA dehydrogenase/oxidase N-terminal" evidence="9">
    <location>
        <begin position="9"/>
        <end position="128"/>
    </location>
</feature>
<evidence type="ECO:0000256" key="3">
    <source>
        <dbReference type="ARBA" id="ARBA00011738"/>
    </source>
</evidence>
<comment type="similarity">
    <text evidence="2">Belongs to the acyl-CoA dehydrogenase family.</text>
</comment>
<organism evidence="10 11">
    <name type="scientific">Ramlibacter alkalitolerans</name>
    <dbReference type="NCBI Taxonomy" id="2039631"/>
    <lineage>
        <taxon>Bacteria</taxon>
        <taxon>Pseudomonadati</taxon>
        <taxon>Pseudomonadota</taxon>
        <taxon>Betaproteobacteria</taxon>
        <taxon>Burkholderiales</taxon>
        <taxon>Comamonadaceae</taxon>
        <taxon>Ramlibacter</taxon>
    </lineage>
</organism>
<dbReference type="InterPro" id="IPR046373">
    <property type="entry name" value="Acyl-CoA_Oxase/DH_mid-dom_sf"/>
</dbReference>
<evidence type="ECO:0000256" key="6">
    <source>
        <dbReference type="ARBA" id="ARBA00023002"/>
    </source>
</evidence>
<dbReference type="SUPFAM" id="SSF47203">
    <property type="entry name" value="Acyl-CoA dehydrogenase C-terminal domain-like"/>
    <property type="match status" value="1"/>
</dbReference>
<dbReference type="InterPro" id="IPR037069">
    <property type="entry name" value="AcylCoA_DH/ox_N_sf"/>
</dbReference>
<evidence type="ECO:0000313" key="10">
    <source>
        <dbReference type="EMBL" id="MBL0425993.1"/>
    </source>
</evidence>
<sequence>MHFEPSPRAREWLARLETFHARFLLPHNAAWHAAAQRGERPAFLTDLRALAREEGLWNLCLPGLPAHAPGTALSHLDYAPLAEAMGRLPWAAEVFNCNAPDSGNMELLLRHASTAQRERWLAPLLAGEIRSAFAMSEPDVASSDPTNLQTEVRREGRELVVSGRKWFVTGVANPDCRLLIVVCRNADAAEGERHRAHSLLLVPVDAPGVEVVRNIPILQHAAPEGHCEIVFRQVRVPQANLLGEWGEGFALAQARLGPGRVHHCMRTIGQCELALALACDRALERRAFGKPVAQQANVQEWLADSRIEIDMARLLVLRTAWALDQPQPPADLREQIAAIKVAAARLQMRVVDRAIQVFGAMGLSPDTPLAWLFTWGRALRIMDGPDEVHLRTIARGELRHAGEQRGRWAEYFTTPEQMAGPVRLR</sequence>
<gene>
    <name evidence="10" type="ORF">JI746_12840</name>
</gene>
<dbReference type="RefSeq" id="WP_201689938.1">
    <property type="nucleotide sequence ID" value="NZ_JAEQND010000006.1"/>
</dbReference>
<dbReference type="InterPro" id="IPR009100">
    <property type="entry name" value="AcylCoA_DH/oxidase_NM_dom_sf"/>
</dbReference>
<dbReference type="Gene3D" id="1.10.540.10">
    <property type="entry name" value="Acyl-CoA dehydrogenase/oxidase, N-terminal domain"/>
    <property type="match status" value="1"/>
</dbReference>
<feature type="domain" description="Acyl-CoA oxidase/dehydrogenase middle" evidence="8">
    <location>
        <begin position="132"/>
        <end position="234"/>
    </location>
</feature>
<dbReference type="PANTHER" id="PTHR48083">
    <property type="entry name" value="MEDIUM-CHAIN SPECIFIC ACYL-COA DEHYDROGENASE, MITOCHONDRIAL-RELATED"/>
    <property type="match status" value="1"/>
</dbReference>
<keyword evidence="11" id="KW-1185">Reference proteome</keyword>
<evidence type="ECO:0000256" key="5">
    <source>
        <dbReference type="ARBA" id="ARBA00022827"/>
    </source>
</evidence>
<keyword evidence="6" id="KW-0560">Oxidoreductase</keyword>
<comment type="subunit">
    <text evidence="3">Homodimer.</text>
</comment>
<evidence type="ECO:0000313" key="11">
    <source>
        <dbReference type="Proteomes" id="UP000622707"/>
    </source>
</evidence>
<evidence type="ECO:0000259" key="8">
    <source>
        <dbReference type="Pfam" id="PF02770"/>
    </source>
</evidence>
<evidence type="ECO:0000256" key="1">
    <source>
        <dbReference type="ARBA" id="ARBA00001974"/>
    </source>
</evidence>
<dbReference type="Pfam" id="PF00441">
    <property type="entry name" value="Acyl-CoA_dh_1"/>
    <property type="match status" value="1"/>
</dbReference>
<protein>
    <submittedName>
        <fullName evidence="10">Acyl-CoA dehydrogenase family protein</fullName>
    </submittedName>
</protein>
<accession>A0ABS1JP01</accession>
<dbReference type="InterPro" id="IPR036250">
    <property type="entry name" value="AcylCo_DH-like_C"/>
</dbReference>
<name>A0ABS1JP01_9BURK</name>
<proteinExistence type="inferred from homology"/>
<evidence type="ECO:0000259" key="9">
    <source>
        <dbReference type="Pfam" id="PF02771"/>
    </source>
</evidence>
<keyword evidence="5" id="KW-0274">FAD</keyword>
<dbReference type="InterPro" id="IPR009075">
    <property type="entry name" value="AcylCo_DH/oxidase_C"/>
</dbReference>
<dbReference type="InterPro" id="IPR050741">
    <property type="entry name" value="Acyl-CoA_dehydrogenase"/>
</dbReference>
<comment type="caution">
    <text evidence="10">The sequence shown here is derived from an EMBL/GenBank/DDBJ whole genome shotgun (WGS) entry which is preliminary data.</text>
</comment>
<dbReference type="Gene3D" id="2.40.110.10">
    <property type="entry name" value="Butyryl-CoA Dehydrogenase, subunit A, domain 2"/>
    <property type="match status" value="1"/>
</dbReference>
<comment type="cofactor">
    <cofactor evidence="1">
        <name>FAD</name>
        <dbReference type="ChEBI" id="CHEBI:57692"/>
    </cofactor>
</comment>
<keyword evidence="4" id="KW-0285">Flavoprotein</keyword>
<dbReference type="SUPFAM" id="SSF56645">
    <property type="entry name" value="Acyl-CoA dehydrogenase NM domain-like"/>
    <property type="match status" value="1"/>
</dbReference>
<reference evidence="10 11" key="1">
    <citation type="journal article" date="2017" name="Int. J. Syst. Evol. Microbiol.">
        <title>Ramlibacter alkalitolerans sp. nov., alkali-tolerant bacterium isolated from soil of ginseng.</title>
        <authorList>
            <person name="Lee D.H."/>
            <person name="Cha C.J."/>
        </authorList>
    </citation>
    <scope>NUCLEOTIDE SEQUENCE [LARGE SCALE GENOMIC DNA]</scope>
    <source>
        <strain evidence="10 11">KACC 19305</strain>
    </source>
</reference>
<dbReference type="Proteomes" id="UP000622707">
    <property type="component" value="Unassembled WGS sequence"/>
</dbReference>
<dbReference type="InterPro" id="IPR013786">
    <property type="entry name" value="AcylCoA_DH/ox_N"/>
</dbReference>
<dbReference type="Pfam" id="PF02770">
    <property type="entry name" value="Acyl-CoA_dh_M"/>
    <property type="match status" value="1"/>
</dbReference>
<dbReference type="InterPro" id="IPR006091">
    <property type="entry name" value="Acyl-CoA_Oxase/DH_mid-dom"/>
</dbReference>
<dbReference type="EMBL" id="JAEQND010000006">
    <property type="protein sequence ID" value="MBL0425993.1"/>
    <property type="molecule type" value="Genomic_DNA"/>
</dbReference>
<dbReference type="Pfam" id="PF02771">
    <property type="entry name" value="Acyl-CoA_dh_N"/>
    <property type="match status" value="1"/>
</dbReference>
<evidence type="ECO:0000259" key="7">
    <source>
        <dbReference type="Pfam" id="PF00441"/>
    </source>
</evidence>
<feature type="domain" description="Acyl-CoA dehydrogenase/oxidase C-terminal" evidence="7">
    <location>
        <begin position="246"/>
        <end position="396"/>
    </location>
</feature>